<protein>
    <submittedName>
        <fullName evidence="3">BZ3500_MvSof-1268-A1-R1_Chr11-1g03168 protein</fullName>
    </submittedName>
</protein>
<evidence type="ECO:0000256" key="1">
    <source>
        <dbReference type="SAM" id="MobiDB-lite"/>
    </source>
</evidence>
<name>A0A2X0LDB1_9BASI</name>
<dbReference type="Pfam" id="PF17667">
    <property type="entry name" value="Pkinase_fungal"/>
    <property type="match status" value="1"/>
</dbReference>
<evidence type="ECO:0000259" key="2">
    <source>
        <dbReference type="Pfam" id="PF17667"/>
    </source>
</evidence>
<dbReference type="PANTHER" id="PTHR38248:SF2">
    <property type="entry name" value="FUNK1 11"/>
    <property type="match status" value="1"/>
</dbReference>
<dbReference type="EMBL" id="FMWP01000138">
    <property type="protein sequence ID" value="SDA03728.1"/>
    <property type="molecule type" value="Genomic_DNA"/>
</dbReference>
<sequence length="776" mass="85727">MVGLFSQFMNVRMIQPCRAGGSSNCPSRPIRPSRASDRDRAATRPCLPAWGRSKPVSRSLAPPFTSTHSTPGHTAQRTTLLLGTATIQRLQLVKFLDGCLRLASGVNYQQTLTVQVVLASGQPLSAVAPETDDSGLALPRKYARMRAANTTTNRKKPTTERVHGETGGTRMVRDSPALQRYLEEADLQRDRRVEAIEVPDTHKWGSEADMVPLVKAIMGVASESTDRAFVVCGRSSDTVPTAQGQVPSDDHCADIVCLYPHATTPETIEEWLRTDLERLIGEKRRRSRVSKPDGRRLDDVVVVGELKESERQANKAEVQLLRRFYRMTSTNPIQEWTMGFTICGIHLRVYVHMAAGIIRSDPIDCSTPAGFRCLKRFMLRILEDDLRSLGTISPASTLPVSILRRDLPPTSHSSNLGIGNVRFNSNLKLVHLHFVHPAMLGSRARVYTAKLRGRHSPTSHTAIISLIDEVGASRFKKIFAMVQAARFDNSYELPQLKHWLLNAAHFRTAPPMIGKGDAGCNFGPRAVQYVIYDKVYYSLETVTSTLGIVKFLRGALAGAKWLLERGILVRDLSEGSVMVASNGQGVVTRFDHAVLLDDPSAASELEECAGILAFAALGGYPMGSTRTSIVPHEIWHLVEQLAHTAQLIVWTRPGGEQHDQPGLSASAQDLLTQWNLENSVDAIASKIEHYSNLGDHSNVRIYPPAWPQLPQVFAVLSRYCDLGALSQSAEPLEWLNSRYLLTKKRWGKNGDLSLEKALGDLAELQARIEGNLVLKM</sequence>
<evidence type="ECO:0000313" key="4">
    <source>
        <dbReference type="Proteomes" id="UP000249723"/>
    </source>
</evidence>
<feature type="region of interest" description="Disordered" evidence="1">
    <location>
        <begin position="149"/>
        <end position="171"/>
    </location>
</feature>
<feature type="region of interest" description="Disordered" evidence="1">
    <location>
        <begin position="19"/>
        <end position="48"/>
    </location>
</feature>
<dbReference type="PANTHER" id="PTHR38248">
    <property type="entry name" value="FUNK1 6"/>
    <property type="match status" value="1"/>
</dbReference>
<dbReference type="OrthoDB" id="10530553at2759"/>
<feature type="domain" description="Fungal-type protein kinase" evidence="2">
    <location>
        <begin position="292"/>
        <end position="390"/>
    </location>
</feature>
<gene>
    <name evidence="3" type="ORF">BZ3500_MVSOF-1268-A1-R1_CHR11-1G03168</name>
</gene>
<accession>A0A2X0LDB1</accession>
<dbReference type="InterPro" id="IPR040976">
    <property type="entry name" value="Pkinase_fungal"/>
</dbReference>
<reference evidence="4" key="1">
    <citation type="submission" date="2016-10" db="EMBL/GenBank/DDBJ databases">
        <authorList>
            <person name="Jeantristanb JTB J.-T."/>
            <person name="Ricardo R."/>
        </authorList>
    </citation>
    <scope>NUCLEOTIDE SEQUENCE [LARGE SCALE GENOMIC DNA]</scope>
</reference>
<dbReference type="Proteomes" id="UP000249723">
    <property type="component" value="Unassembled WGS sequence"/>
</dbReference>
<proteinExistence type="predicted"/>
<keyword evidence="4" id="KW-1185">Reference proteome</keyword>
<evidence type="ECO:0000313" key="3">
    <source>
        <dbReference type="EMBL" id="SDA03728.1"/>
    </source>
</evidence>
<dbReference type="AlphaFoldDB" id="A0A2X0LDB1"/>
<organism evidence="3 4">
    <name type="scientific">Microbotryum saponariae</name>
    <dbReference type="NCBI Taxonomy" id="289078"/>
    <lineage>
        <taxon>Eukaryota</taxon>
        <taxon>Fungi</taxon>
        <taxon>Dikarya</taxon>
        <taxon>Basidiomycota</taxon>
        <taxon>Pucciniomycotina</taxon>
        <taxon>Microbotryomycetes</taxon>
        <taxon>Microbotryales</taxon>
        <taxon>Microbotryaceae</taxon>
        <taxon>Microbotryum</taxon>
    </lineage>
</organism>